<accession>A0A2P2QKZ0</accession>
<sequence length="72" mass="8019">MLFTLSVPTSPEGLYHYCMGYFTATVFVGHMYRIDGCAAICGLAQLVTWPQLKKSVWANINYGMHPNSLSCL</sequence>
<reference evidence="1" key="1">
    <citation type="submission" date="2018-02" db="EMBL/GenBank/DDBJ databases">
        <title>Rhizophora mucronata_Transcriptome.</title>
        <authorList>
            <person name="Meera S.P."/>
            <person name="Sreeshan A."/>
            <person name="Augustine A."/>
        </authorList>
    </citation>
    <scope>NUCLEOTIDE SEQUENCE</scope>
    <source>
        <tissue evidence="1">Leaf</tissue>
    </source>
</reference>
<name>A0A2P2QKZ0_RHIMU</name>
<dbReference type="AlphaFoldDB" id="A0A2P2QKZ0"/>
<protein>
    <submittedName>
        <fullName evidence="1">Uncharacterized protein</fullName>
    </submittedName>
</protein>
<organism evidence="1">
    <name type="scientific">Rhizophora mucronata</name>
    <name type="common">Asiatic mangrove</name>
    <dbReference type="NCBI Taxonomy" id="61149"/>
    <lineage>
        <taxon>Eukaryota</taxon>
        <taxon>Viridiplantae</taxon>
        <taxon>Streptophyta</taxon>
        <taxon>Embryophyta</taxon>
        <taxon>Tracheophyta</taxon>
        <taxon>Spermatophyta</taxon>
        <taxon>Magnoliopsida</taxon>
        <taxon>eudicotyledons</taxon>
        <taxon>Gunneridae</taxon>
        <taxon>Pentapetalae</taxon>
        <taxon>rosids</taxon>
        <taxon>fabids</taxon>
        <taxon>Malpighiales</taxon>
        <taxon>Rhizophoraceae</taxon>
        <taxon>Rhizophora</taxon>
    </lineage>
</organism>
<dbReference type="EMBL" id="GGEC01087177">
    <property type="protein sequence ID" value="MBX67661.1"/>
    <property type="molecule type" value="Transcribed_RNA"/>
</dbReference>
<proteinExistence type="predicted"/>
<evidence type="ECO:0000313" key="1">
    <source>
        <dbReference type="EMBL" id="MBX67661.1"/>
    </source>
</evidence>